<dbReference type="InterPro" id="IPR012347">
    <property type="entry name" value="Ferritin-like"/>
</dbReference>
<sequence length="200" mass="22557">MDKILPGLFWLLGLALAQGGHSDMPMGAPPAGMVMTSMSELNRLSAKDFDIAYMSMMIEHHRGAVQMAQQALKASRDSRIRKAAQDIIAVQNKEIGQLTGWLRDWYKVAPSQRYMTLMRSDMKAVMNTAMEGMTSMEGMEMPVDRSFLEGMIPHHRDAVVMSQSCLKRAAKAELKQFCQGVITVQNKEITQYRAWLKTLR</sequence>
<dbReference type="PANTHER" id="PTHR36933">
    <property type="entry name" value="SLL0788 PROTEIN"/>
    <property type="match status" value="1"/>
</dbReference>
<dbReference type="RefSeq" id="WP_240631224.1">
    <property type="nucleotide sequence ID" value="NZ_BJXM01000003.1"/>
</dbReference>
<dbReference type="Gene3D" id="1.20.1260.10">
    <property type="match status" value="1"/>
</dbReference>
<evidence type="ECO:0000313" key="2">
    <source>
        <dbReference type="EMBL" id="RIH93518.1"/>
    </source>
</evidence>
<dbReference type="InterPro" id="IPR005183">
    <property type="entry name" value="DUF305_CopM-like"/>
</dbReference>
<dbReference type="EMBL" id="QWLB01000005">
    <property type="protein sequence ID" value="RIH93518.1"/>
    <property type="molecule type" value="Genomic_DNA"/>
</dbReference>
<evidence type="ECO:0000313" key="3">
    <source>
        <dbReference type="Proteomes" id="UP000266178"/>
    </source>
</evidence>
<dbReference type="Proteomes" id="UP000266178">
    <property type="component" value="Unassembled WGS sequence"/>
</dbReference>
<organism evidence="2 3">
    <name type="scientific">Meiothermus granaticius NBRC 107808</name>
    <dbReference type="NCBI Taxonomy" id="1227551"/>
    <lineage>
        <taxon>Bacteria</taxon>
        <taxon>Thermotogati</taxon>
        <taxon>Deinococcota</taxon>
        <taxon>Deinococci</taxon>
        <taxon>Thermales</taxon>
        <taxon>Thermaceae</taxon>
        <taxon>Meiothermus</taxon>
    </lineage>
</organism>
<name>A0A399FBD1_9DEIN</name>
<protein>
    <recommendedName>
        <fullName evidence="1">DUF305 domain-containing protein</fullName>
    </recommendedName>
</protein>
<dbReference type="Pfam" id="PF03713">
    <property type="entry name" value="DUF305"/>
    <property type="match status" value="1"/>
</dbReference>
<proteinExistence type="predicted"/>
<dbReference type="AlphaFoldDB" id="A0A399FBD1"/>
<gene>
    <name evidence="2" type="ORF">Mgrana_00572</name>
</gene>
<accession>A0A399FBD1</accession>
<reference evidence="2 3" key="1">
    <citation type="submission" date="2018-08" db="EMBL/GenBank/DDBJ databases">
        <title>Meiothermus granaticius genome AF-68 sequencing project.</title>
        <authorList>
            <person name="Da Costa M.S."/>
            <person name="Albuquerque L."/>
            <person name="Raposo P."/>
            <person name="Froufe H.J.C."/>
            <person name="Barroso C.S."/>
            <person name="Egas C."/>
        </authorList>
    </citation>
    <scope>NUCLEOTIDE SEQUENCE [LARGE SCALE GENOMIC DNA]</scope>
    <source>
        <strain evidence="2 3">AF-68</strain>
    </source>
</reference>
<evidence type="ECO:0000259" key="1">
    <source>
        <dbReference type="Pfam" id="PF03713"/>
    </source>
</evidence>
<keyword evidence="3" id="KW-1185">Reference proteome</keyword>
<dbReference type="PANTHER" id="PTHR36933:SF1">
    <property type="entry name" value="SLL0788 PROTEIN"/>
    <property type="match status" value="1"/>
</dbReference>
<comment type="caution">
    <text evidence="2">The sequence shown here is derived from an EMBL/GenBank/DDBJ whole genome shotgun (WGS) entry which is preliminary data.</text>
</comment>
<feature type="domain" description="DUF305" evidence="1">
    <location>
        <begin position="50"/>
        <end position="196"/>
    </location>
</feature>